<name>A0ABS0DCY2_9NOCA</name>
<evidence type="ECO:0000313" key="2">
    <source>
        <dbReference type="Proteomes" id="UP000707731"/>
    </source>
</evidence>
<dbReference type="Pfam" id="PF00300">
    <property type="entry name" value="His_Phos_1"/>
    <property type="match status" value="1"/>
</dbReference>
<dbReference type="InterPro" id="IPR029033">
    <property type="entry name" value="His_PPase_superfam"/>
</dbReference>
<gene>
    <name evidence="1" type="ORF">IU449_17400</name>
</gene>
<keyword evidence="2" id="KW-1185">Reference proteome</keyword>
<dbReference type="EMBL" id="JADLQN010000002">
    <property type="protein sequence ID" value="MBF6356299.1"/>
    <property type="molecule type" value="Genomic_DNA"/>
</dbReference>
<sequence>MRSVLKLDLIAHGVTEALRAARFPADEPLTEAGRRALPGYTPPAEAVVLTGPERRAVETAEQLGLAGTPDDRLRDLQAGVWRGADMTALPPGELRSWLTEPAFTGHGGESVVDIVARTRHWLDDVGATGVSTVAVTHPAVIRSALLVALDAPPTSFWRLDVAPGSVTRLHHRGRWTVRITA</sequence>
<evidence type="ECO:0000313" key="1">
    <source>
        <dbReference type="EMBL" id="MBF6356299.1"/>
    </source>
</evidence>
<organism evidence="1 2">
    <name type="scientific">Nocardia higoensis</name>
    <dbReference type="NCBI Taxonomy" id="228599"/>
    <lineage>
        <taxon>Bacteria</taxon>
        <taxon>Bacillati</taxon>
        <taxon>Actinomycetota</taxon>
        <taxon>Actinomycetes</taxon>
        <taxon>Mycobacteriales</taxon>
        <taxon>Nocardiaceae</taxon>
        <taxon>Nocardia</taxon>
    </lineage>
</organism>
<dbReference type="RefSeq" id="WP_195003095.1">
    <property type="nucleotide sequence ID" value="NZ_JADLQN010000002.1"/>
</dbReference>
<dbReference type="Gene3D" id="3.40.50.1240">
    <property type="entry name" value="Phosphoglycerate mutase-like"/>
    <property type="match status" value="1"/>
</dbReference>
<protein>
    <submittedName>
        <fullName evidence="1">Histidine phosphatase family protein</fullName>
    </submittedName>
</protein>
<dbReference type="InterPro" id="IPR013078">
    <property type="entry name" value="His_Pase_superF_clade-1"/>
</dbReference>
<dbReference type="CDD" id="cd07067">
    <property type="entry name" value="HP_PGM_like"/>
    <property type="match status" value="1"/>
</dbReference>
<dbReference type="Proteomes" id="UP000707731">
    <property type="component" value="Unassembled WGS sequence"/>
</dbReference>
<dbReference type="SMART" id="SM00855">
    <property type="entry name" value="PGAM"/>
    <property type="match status" value="1"/>
</dbReference>
<reference evidence="1 2" key="1">
    <citation type="submission" date="2020-10" db="EMBL/GenBank/DDBJ databases">
        <title>Identification of Nocardia species via Next-generation sequencing and recognition of intraspecies genetic diversity.</title>
        <authorList>
            <person name="Li P."/>
            <person name="Li P."/>
            <person name="Lu B."/>
        </authorList>
    </citation>
    <scope>NUCLEOTIDE SEQUENCE [LARGE SCALE GENOMIC DNA]</scope>
    <source>
        <strain evidence="1 2">BJ06-0143</strain>
    </source>
</reference>
<proteinExistence type="predicted"/>
<accession>A0ABS0DCY2</accession>
<comment type="caution">
    <text evidence="1">The sequence shown here is derived from an EMBL/GenBank/DDBJ whole genome shotgun (WGS) entry which is preliminary data.</text>
</comment>
<dbReference type="SUPFAM" id="SSF53254">
    <property type="entry name" value="Phosphoglycerate mutase-like"/>
    <property type="match status" value="1"/>
</dbReference>